<evidence type="ECO:0000256" key="1">
    <source>
        <dbReference type="ARBA" id="ARBA00022475"/>
    </source>
</evidence>
<dbReference type="NCBIfam" id="NF002058">
    <property type="entry name" value="PRK00888.1"/>
    <property type="match status" value="1"/>
</dbReference>
<dbReference type="InterPro" id="IPR007060">
    <property type="entry name" value="FtsL/DivIC"/>
</dbReference>
<accession>A0ABM7YRI3</accession>
<evidence type="ECO:0000256" key="4">
    <source>
        <dbReference type="ARBA" id="ARBA00022989"/>
    </source>
</evidence>
<evidence type="ECO:0000313" key="9">
    <source>
        <dbReference type="Proteomes" id="UP001057498"/>
    </source>
</evidence>
<proteinExistence type="inferred from homology"/>
<keyword evidence="9" id="KW-1185">Reference proteome</keyword>
<keyword evidence="7" id="KW-0175">Coiled coil</keyword>
<keyword evidence="7" id="KW-0997">Cell inner membrane</keyword>
<keyword evidence="6 7" id="KW-0131">Cell cycle</keyword>
<keyword evidence="1 7" id="KW-1003">Cell membrane</keyword>
<evidence type="ECO:0000256" key="5">
    <source>
        <dbReference type="ARBA" id="ARBA00023136"/>
    </source>
</evidence>
<keyword evidence="4 7" id="KW-1133">Transmembrane helix</keyword>
<evidence type="ECO:0000256" key="2">
    <source>
        <dbReference type="ARBA" id="ARBA00022618"/>
    </source>
</evidence>
<gene>
    <name evidence="7" type="primary">ftsB</name>
    <name evidence="8" type="ORF">CATMQ487_41600</name>
</gene>
<dbReference type="EMBL" id="AP025730">
    <property type="protein sequence ID" value="BDI07190.1"/>
    <property type="molecule type" value="Genomic_DNA"/>
</dbReference>
<feature type="topological domain" description="Cytoplasmic" evidence="7">
    <location>
        <begin position="1"/>
        <end position="3"/>
    </location>
</feature>
<dbReference type="InterPro" id="IPR023081">
    <property type="entry name" value="Cell_div_FtsB"/>
</dbReference>
<name>A0ABM7YRI3_9BURK</name>
<sequence length="91" mass="10308">MRGVTLVLVALLGYVHAELWFGRSGVPRVLELRAQVAEQQALNEQARVRNDRLQAEVTDLQTGREIIEEKARAELGMVRPNELLVQYTPAR</sequence>
<reference evidence="8" key="1">
    <citation type="submission" date="2022-04" db="EMBL/GenBank/DDBJ databases">
        <title>Whole genome sequence of Sphaerotilus sp. FB-5.</title>
        <authorList>
            <person name="Takeda M."/>
            <person name="Narihara S."/>
            <person name="Akimoto M."/>
            <person name="Akimoto R."/>
            <person name="Nishiyashiki S."/>
            <person name="Murakami T."/>
        </authorList>
    </citation>
    <scope>NUCLEOTIDE SEQUENCE</scope>
    <source>
        <strain evidence="8">FB-5</strain>
    </source>
</reference>
<comment type="subunit">
    <text evidence="7">Part of a complex composed of FtsB, FtsL and FtsQ.</text>
</comment>
<dbReference type="Pfam" id="PF04977">
    <property type="entry name" value="DivIC"/>
    <property type="match status" value="1"/>
</dbReference>
<dbReference type="PANTHER" id="PTHR37485:SF1">
    <property type="entry name" value="CELL DIVISION PROTEIN FTSB"/>
    <property type="match status" value="1"/>
</dbReference>
<comment type="function">
    <text evidence="7">Essential cell division protein. May link together the upstream cell division proteins, which are predominantly cytoplasmic, with the downstream cell division proteins, which are predominantly periplasmic.</text>
</comment>
<keyword evidence="2 7" id="KW-0132">Cell division</keyword>
<evidence type="ECO:0000313" key="8">
    <source>
        <dbReference type="EMBL" id="BDI07190.1"/>
    </source>
</evidence>
<organism evidence="8 9">
    <name type="scientific">Sphaerotilus microaerophilus</name>
    <dbReference type="NCBI Taxonomy" id="2914710"/>
    <lineage>
        <taxon>Bacteria</taxon>
        <taxon>Pseudomonadati</taxon>
        <taxon>Pseudomonadota</taxon>
        <taxon>Betaproteobacteria</taxon>
        <taxon>Burkholderiales</taxon>
        <taxon>Sphaerotilaceae</taxon>
        <taxon>Sphaerotilus</taxon>
    </lineage>
</organism>
<keyword evidence="3 7" id="KW-0812">Transmembrane</keyword>
<feature type="topological domain" description="Periplasmic" evidence="7">
    <location>
        <begin position="22"/>
        <end position="91"/>
    </location>
</feature>
<dbReference type="PANTHER" id="PTHR37485">
    <property type="entry name" value="CELL DIVISION PROTEIN FTSB"/>
    <property type="match status" value="1"/>
</dbReference>
<feature type="coiled-coil region" evidence="7">
    <location>
        <begin position="29"/>
        <end position="70"/>
    </location>
</feature>
<protein>
    <recommendedName>
        <fullName evidence="7">Cell division protein FtsB</fullName>
    </recommendedName>
</protein>
<evidence type="ECO:0000256" key="6">
    <source>
        <dbReference type="ARBA" id="ARBA00023306"/>
    </source>
</evidence>
<keyword evidence="5 7" id="KW-0472">Membrane</keyword>
<dbReference type="Proteomes" id="UP001057498">
    <property type="component" value="Chromosome"/>
</dbReference>
<comment type="similarity">
    <text evidence="7">Belongs to the FtsB family.</text>
</comment>
<evidence type="ECO:0000256" key="3">
    <source>
        <dbReference type="ARBA" id="ARBA00022692"/>
    </source>
</evidence>
<dbReference type="HAMAP" id="MF_00599">
    <property type="entry name" value="FtsB"/>
    <property type="match status" value="1"/>
</dbReference>
<evidence type="ECO:0000256" key="7">
    <source>
        <dbReference type="HAMAP-Rule" id="MF_00599"/>
    </source>
</evidence>
<dbReference type="RefSeq" id="WP_251970404.1">
    <property type="nucleotide sequence ID" value="NZ_AP025730.1"/>
</dbReference>
<comment type="subcellular location">
    <subcellularLocation>
        <location evidence="7">Cell inner membrane</location>
        <topology evidence="7">Single-pass type II membrane protein</topology>
    </subcellularLocation>
    <text evidence="7">Localizes to the division septum.</text>
</comment>